<evidence type="ECO:0000313" key="1">
    <source>
        <dbReference type="EMBL" id="ETW81471.1"/>
    </source>
</evidence>
<dbReference type="HOGENOM" id="CLU_047037_0_1_1"/>
<dbReference type="eggNOG" id="KOG2342">
    <property type="taxonomic scope" value="Eukaryota"/>
</dbReference>
<proteinExistence type="predicted"/>
<dbReference type="PANTHER" id="PTHR17985:SF8">
    <property type="entry name" value="TRANSPORT AND GOLGI ORGANIZATION PROTEIN 2 HOMOLOG"/>
    <property type="match status" value="1"/>
</dbReference>
<dbReference type="OrthoDB" id="191601at2759"/>
<name>W4K8S9_HETIT</name>
<feature type="non-terminal residue" evidence="1">
    <location>
        <position position="281"/>
    </location>
</feature>
<organism evidence="1 2">
    <name type="scientific">Heterobasidion irregulare (strain TC 32-1)</name>
    <dbReference type="NCBI Taxonomy" id="747525"/>
    <lineage>
        <taxon>Eukaryota</taxon>
        <taxon>Fungi</taxon>
        <taxon>Dikarya</taxon>
        <taxon>Basidiomycota</taxon>
        <taxon>Agaricomycotina</taxon>
        <taxon>Agaricomycetes</taxon>
        <taxon>Russulales</taxon>
        <taxon>Bondarzewiaceae</taxon>
        <taxon>Heterobasidion</taxon>
        <taxon>Heterobasidion annosum species complex</taxon>
    </lineage>
</organism>
<dbReference type="InParanoid" id="W4K8S9"/>
<protein>
    <recommendedName>
        <fullName evidence="3">DUF833-domain-containing protein</fullName>
    </recommendedName>
</protein>
<reference evidence="1 2" key="1">
    <citation type="journal article" date="2012" name="New Phytol.">
        <title>Insight into trade-off between wood decay and parasitism from the genome of a fungal forest pathogen.</title>
        <authorList>
            <person name="Olson A."/>
            <person name="Aerts A."/>
            <person name="Asiegbu F."/>
            <person name="Belbahri L."/>
            <person name="Bouzid O."/>
            <person name="Broberg A."/>
            <person name="Canback B."/>
            <person name="Coutinho P.M."/>
            <person name="Cullen D."/>
            <person name="Dalman K."/>
            <person name="Deflorio G."/>
            <person name="van Diepen L.T."/>
            <person name="Dunand C."/>
            <person name="Duplessis S."/>
            <person name="Durling M."/>
            <person name="Gonthier P."/>
            <person name="Grimwood J."/>
            <person name="Fossdal C.G."/>
            <person name="Hansson D."/>
            <person name="Henrissat B."/>
            <person name="Hietala A."/>
            <person name="Himmelstrand K."/>
            <person name="Hoffmeister D."/>
            <person name="Hogberg N."/>
            <person name="James T.Y."/>
            <person name="Karlsson M."/>
            <person name="Kohler A."/>
            <person name="Kues U."/>
            <person name="Lee Y.H."/>
            <person name="Lin Y.C."/>
            <person name="Lind M."/>
            <person name="Lindquist E."/>
            <person name="Lombard V."/>
            <person name="Lucas S."/>
            <person name="Lunden K."/>
            <person name="Morin E."/>
            <person name="Murat C."/>
            <person name="Park J."/>
            <person name="Raffaello T."/>
            <person name="Rouze P."/>
            <person name="Salamov A."/>
            <person name="Schmutz J."/>
            <person name="Solheim H."/>
            <person name="Stahlberg J."/>
            <person name="Velez H."/>
            <person name="de Vries R.P."/>
            <person name="Wiebenga A."/>
            <person name="Woodward S."/>
            <person name="Yakovlev I."/>
            <person name="Garbelotto M."/>
            <person name="Martin F."/>
            <person name="Grigoriev I.V."/>
            <person name="Stenlid J."/>
        </authorList>
    </citation>
    <scope>NUCLEOTIDE SEQUENCE [LARGE SCALE GENOMIC DNA]</scope>
    <source>
        <strain evidence="1 2">TC 32-1</strain>
    </source>
</reference>
<accession>W4K8S9</accession>
<dbReference type="Pfam" id="PF05742">
    <property type="entry name" value="TANGO2"/>
    <property type="match status" value="1"/>
</dbReference>
<dbReference type="GO" id="GO:0009306">
    <property type="term" value="P:protein secretion"/>
    <property type="evidence" value="ECO:0007669"/>
    <property type="project" value="TreeGrafter"/>
</dbReference>
<dbReference type="EMBL" id="KI925458">
    <property type="protein sequence ID" value="ETW81471.1"/>
    <property type="molecule type" value="Genomic_DNA"/>
</dbReference>
<keyword evidence="2" id="KW-1185">Reference proteome</keyword>
<evidence type="ECO:0008006" key="3">
    <source>
        <dbReference type="Google" id="ProtNLM"/>
    </source>
</evidence>
<evidence type="ECO:0000313" key="2">
    <source>
        <dbReference type="Proteomes" id="UP000030671"/>
    </source>
</evidence>
<dbReference type="GO" id="GO:0005794">
    <property type="term" value="C:Golgi apparatus"/>
    <property type="evidence" value="ECO:0007669"/>
    <property type="project" value="TreeGrafter"/>
</dbReference>
<sequence>MCVAFWSLDHPDYALILCANRDEFLDRPTAPAHFHSFEPVARTDSASTVLSGRDLLAGGTWMGLCRAGRLALLTNITEPSASYRSSRGRLVSSFLLAPGAHTLTDHVAELVQQEKDTAYAGFNLLLLEASRSQRRGPSRPQLEFDAVLVTNGGGGGALSARGLTPAERACGGLSNGIDGRGADAWPKVVRGTAALEGVLSEITSDTTPDELTERLFALLTWRADPPPHTRGELRNTIAVAPLPLRLAPPEPDRAYGTRLASVVLVRRDGSVLFVERDMWEL</sequence>
<dbReference type="AlphaFoldDB" id="W4K8S9"/>
<dbReference type="Proteomes" id="UP000030671">
    <property type="component" value="Unassembled WGS sequence"/>
</dbReference>
<dbReference type="RefSeq" id="XP_009546114.1">
    <property type="nucleotide sequence ID" value="XM_009547819.1"/>
</dbReference>
<dbReference type="KEGG" id="hir:HETIRDRAFT_240525"/>
<dbReference type="InterPro" id="IPR008551">
    <property type="entry name" value="TANGO2"/>
</dbReference>
<dbReference type="GO" id="GO:0007030">
    <property type="term" value="P:Golgi organization"/>
    <property type="evidence" value="ECO:0007669"/>
    <property type="project" value="TreeGrafter"/>
</dbReference>
<gene>
    <name evidence="1" type="ORF">HETIRDRAFT_240525</name>
</gene>
<dbReference type="GeneID" id="20668860"/>
<dbReference type="PANTHER" id="PTHR17985">
    <property type="entry name" value="SER/THR-RICH PROTEIN T10 IN DGCR REGION"/>
    <property type="match status" value="1"/>
</dbReference>